<evidence type="ECO:0000313" key="3">
    <source>
        <dbReference type="Proteomes" id="UP001221142"/>
    </source>
</evidence>
<name>A0AAD7CAX9_9AGAR</name>
<comment type="caution">
    <text evidence="2">The sequence shown here is derived from an EMBL/GenBank/DDBJ whole genome shotgun (WGS) entry which is preliminary data.</text>
</comment>
<dbReference type="AlphaFoldDB" id="A0AAD7CAX9"/>
<sequence>MYGWLIALVLTVGIAGDVAFHSARRACLPGPRLPVTQLELQFFRRRVVLVLYLCFSAPALVSDLVCSRPWHINTSWAIFLAMRRVGWGSRR</sequence>
<keyword evidence="1" id="KW-0732">Signal</keyword>
<dbReference type="EMBL" id="JARKIF010000003">
    <property type="protein sequence ID" value="KAJ7643979.1"/>
    <property type="molecule type" value="Genomic_DNA"/>
</dbReference>
<protein>
    <submittedName>
        <fullName evidence="2">Uncharacterized protein</fullName>
    </submittedName>
</protein>
<evidence type="ECO:0000313" key="2">
    <source>
        <dbReference type="EMBL" id="KAJ7643979.1"/>
    </source>
</evidence>
<proteinExistence type="predicted"/>
<feature type="chain" id="PRO_5042067562" evidence="1">
    <location>
        <begin position="17"/>
        <end position="91"/>
    </location>
</feature>
<keyword evidence="3" id="KW-1185">Reference proteome</keyword>
<organism evidence="2 3">
    <name type="scientific">Roridomyces roridus</name>
    <dbReference type="NCBI Taxonomy" id="1738132"/>
    <lineage>
        <taxon>Eukaryota</taxon>
        <taxon>Fungi</taxon>
        <taxon>Dikarya</taxon>
        <taxon>Basidiomycota</taxon>
        <taxon>Agaricomycotina</taxon>
        <taxon>Agaricomycetes</taxon>
        <taxon>Agaricomycetidae</taxon>
        <taxon>Agaricales</taxon>
        <taxon>Marasmiineae</taxon>
        <taxon>Mycenaceae</taxon>
        <taxon>Roridomyces</taxon>
    </lineage>
</organism>
<feature type="signal peptide" evidence="1">
    <location>
        <begin position="1"/>
        <end position="16"/>
    </location>
</feature>
<reference evidence="2" key="1">
    <citation type="submission" date="2023-03" db="EMBL/GenBank/DDBJ databases">
        <title>Massive genome expansion in bonnet fungi (Mycena s.s.) driven by repeated elements and novel gene families across ecological guilds.</title>
        <authorList>
            <consortium name="Lawrence Berkeley National Laboratory"/>
            <person name="Harder C.B."/>
            <person name="Miyauchi S."/>
            <person name="Viragh M."/>
            <person name="Kuo A."/>
            <person name="Thoen E."/>
            <person name="Andreopoulos B."/>
            <person name="Lu D."/>
            <person name="Skrede I."/>
            <person name="Drula E."/>
            <person name="Henrissat B."/>
            <person name="Morin E."/>
            <person name="Kohler A."/>
            <person name="Barry K."/>
            <person name="LaButti K."/>
            <person name="Morin E."/>
            <person name="Salamov A."/>
            <person name="Lipzen A."/>
            <person name="Mereny Z."/>
            <person name="Hegedus B."/>
            <person name="Baldrian P."/>
            <person name="Stursova M."/>
            <person name="Weitz H."/>
            <person name="Taylor A."/>
            <person name="Grigoriev I.V."/>
            <person name="Nagy L.G."/>
            <person name="Martin F."/>
            <person name="Kauserud H."/>
        </authorList>
    </citation>
    <scope>NUCLEOTIDE SEQUENCE</scope>
    <source>
        <strain evidence="2">9284</strain>
    </source>
</reference>
<dbReference type="Proteomes" id="UP001221142">
    <property type="component" value="Unassembled WGS sequence"/>
</dbReference>
<accession>A0AAD7CAX9</accession>
<gene>
    <name evidence="2" type="ORF">FB45DRAFT_896590</name>
</gene>
<evidence type="ECO:0000256" key="1">
    <source>
        <dbReference type="SAM" id="SignalP"/>
    </source>
</evidence>